<keyword evidence="7" id="KW-0378">Hydrolase</keyword>
<organism evidence="7 8">
    <name type="scientific">Desulfomicrobium orale DSM 12838</name>
    <dbReference type="NCBI Taxonomy" id="888061"/>
    <lineage>
        <taxon>Bacteria</taxon>
        <taxon>Pseudomonadati</taxon>
        <taxon>Thermodesulfobacteriota</taxon>
        <taxon>Desulfovibrionia</taxon>
        <taxon>Desulfovibrionales</taxon>
        <taxon>Desulfomicrobiaceae</taxon>
        <taxon>Desulfomicrobium</taxon>
    </lineage>
</organism>
<dbReference type="Pfam" id="PF07669">
    <property type="entry name" value="Eco57I"/>
    <property type="match status" value="1"/>
</dbReference>
<dbReference type="PRINTS" id="PR00507">
    <property type="entry name" value="N12N6MTFRASE"/>
</dbReference>
<dbReference type="AlphaFoldDB" id="A0A0X8JQC1"/>
<evidence type="ECO:0000313" key="7">
    <source>
        <dbReference type="EMBL" id="AMD93029.1"/>
    </source>
</evidence>
<evidence type="ECO:0000259" key="6">
    <source>
        <dbReference type="Pfam" id="PF07669"/>
    </source>
</evidence>
<evidence type="ECO:0000256" key="3">
    <source>
        <dbReference type="ARBA" id="ARBA00022679"/>
    </source>
</evidence>
<evidence type="ECO:0000256" key="4">
    <source>
        <dbReference type="ARBA" id="ARBA00022691"/>
    </source>
</evidence>
<dbReference type="GO" id="GO:0009007">
    <property type="term" value="F:site-specific DNA-methyltransferase (adenine-specific) activity"/>
    <property type="evidence" value="ECO:0007669"/>
    <property type="project" value="UniProtKB-EC"/>
</dbReference>
<dbReference type="GO" id="GO:0004519">
    <property type="term" value="F:endonuclease activity"/>
    <property type="evidence" value="ECO:0007669"/>
    <property type="project" value="UniProtKB-KW"/>
</dbReference>
<protein>
    <recommendedName>
        <fullName evidence="1">site-specific DNA-methyltransferase (adenine-specific)</fullName>
        <ecNumber evidence="1">2.1.1.72</ecNumber>
    </recommendedName>
</protein>
<keyword evidence="7" id="KW-0255">Endonuclease</keyword>
<dbReference type="EMBL" id="CP014230">
    <property type="protein sequence ID" value="AMD93029.1"/>
    <property type="molecule type" value="Genomic_DNA"/>
</dbReference>
<keyword evidence="7" id="KW-0540">Nuclease</keyword>
<dbReference type="InterPro" id="IPR029063">
    <property type="entry name" value="SAM-dependent_MTases_sf"/>
</dbReference>
<dbReference type="Proteomes" id="UP000063964">
    <property type="component" value="Chromosome"/>
</dbReference>
<evidence type="ECO:0000256" key="2">
    <source>
        <dbReference type="ARBA" id="ARBA00022603"/>
    </source>
</evidence>
<keyword evidence="4" id="KW-0949">S-adenosyl-L-methionine</keyword>
<dbReference type="PANTHER" id="PTHR33841">
    <property type="entry name" value="DNA METHYLTRANSFERASE YEEA-RELATED"/>
    <property type="match status" value="1"/>
</dbReference>
<dbReference type="PANTHER" id="PTHR33841:SF1">
    <property type="entry name" value="DNA METHYLTRANSFERASE A"/>
    <property type="match status" value="1"/>
</dbReference>
<name>A0A0X8JQC1_9BACT</name>
<dbReference type="InterPro" id="IPR050953">
    <property type="entry name" value="N4_N6_ade-DNA_methylase"/>
</dbReference>
<dbReference type="STRING" id="888061.AXF15_07920"/>
<dbReference type="Gene3D" id="3.40.50.150">
    <property type="entry name" value="Vaccinia Virus protein VP39"/>
    <property type="match status" value="1"/>
</dbReference>
<proteinExistence type="predicted"/>
<sequence>MQPLDKTLRKQLERTIKDARDIAENAARAALEQLGVGESAPFAHLSEQDRELRRKLRAHGRQFGDSLNGGKIQTLDRLIEEVAYEHWHRMLFARFLAENNLLMYPDPDDPVAVTLEECEDLAADEGAVNGWELAARFAARMLPQIFRPASPVFQLSLPPEHQQKLERLLADLPLEVFTASDSLGWVYQFWQAKKKDEVNASEVKIGARELPAVTQLFTEPYMVSFLLDNSLGAWWAARRLGEADLRNAGSEDELRAKAAIPGVPLEYLRFVQQEDGTWTPAAGTFNGWPEQLADLKTLDPCCGSGHFLVAVFLMLVPMRMELEGLSARAAVDAVLRENIYGLELDQRCVELAAFALALTAWKYPDAGGYRVLPELNVACSGLSVSAAKEEWKQLGLGKKNLSIALDWMHDTFKEAPLLGSLLNPAQTDAAKIVRWEELSSALEQALKQEQSEEQQEAAVVAQGLAKAAALLAERYQWVMTNVPYLARGKQSERLRAFCEKHCSTAKNDLATVFLDRCLEFCVDGGTASVVLPQNWLFLTSYRKFREKLLKNNTWHLIARLGAGAFETISGEVVKAILISLSRGSASMEENSSLFKRQDAASTLLRGLDVSEYRTTAEKAGQLLTAEIKSVEQAKQLENPDASVMLDEMENLPLLLKYAKSVTGLQTGDDYQYARSFWELARIEQPRWLWFQSAARKKTEFTGKSRVLGWEDGKGSLANNPSARVQGQFAWDKKGISVQTMRELNCCLFESSSFDMNASAIIPNKLEHTVAIWSYMSSLEYQYAVRKINQKLRVADATLVKVPFDLERWTKIAEEKYPKGLPKPYTDDPTQWIFHGHPCGSVIWSDDEKWTANGPLRTDSTVLHVAVARLLGYRWPAELDAGMELADEQREWVGRCEELAGYADDDGIVCIPPVRGELAASDRLLNLLAAAYGDAWKGDTLAALLKSAEHVGKTLETWLREKFFAQHCKLFQHRPFIWHIWDGLRDGFAALVNYHKLDAKLLETLIYTYLGDWISRQKQDIASHVDGAQERLAAAEALKKKLELILEGEAPYDIFVRWKPLEQQPIGWDPDLNDGVRLNIRPFLTVPDVGKRGAGCLRDKPNINWNKDRGKDVASAPWYHVFDGNRINDHHLTLAEKRKAREVKESLS</sequence>
<keyword evidence="8" id="KW-1185">Reference proteome</keyword>
<dbReference type="RefSeq" id="WP_066605669.1">
    <property type="nucleotide sequence ID" value="NZ_CP014230.1"/>
</dbReference>
<comment type="catalytic activity">
    <reaction evidence="5">
        <text>a 2'-deoxyadenosine in DNA + S-adenosyl-L-methionine = an N(6)-methyl-2'-deoxyadenosine in DNA + S-adenosyl-L-homocysteine + H(+)</text>
        <dbReference type="Rhea" id="RHEA:15197"/>
        <dbReference type="Rhea" id="RHEA-COMP:12418"/>
        <dbReference type="Rhea" id="RHEA-COMP:12419"/>
        <dbReference type="ChEBI" id="CHEBI:15378"/>
        <dbReference type="ChEBI" id="CHEBI:57856"/>
        <dbReference type="ChEBI" id="CHEBI:59789"/>
        <dbReference type="ChEBI" id="CHEBI:90615"/>
        <dbReference type="ChEBI" id="CHEBI:90616"/>
        <dbReference type="EC" id="2.1.1.72"/>
    </reaction>
</comment>
<reference evidence="8" key="1">
    <citation type="submission" date="2016-02" db="EMBL/GenBank/DDBJ databases">
        <authorList>
            <person name="Holder M.E."/>
            <person name="Ajami N.J."/>
            <person name="Petrosino J.F."/>
        </authorList>
    </citation>
    <scope>NUCLEOTIDE SEQUENCE [LARGE SCALE GENOMIC DNA]</scope>
    <source>
        <strain evidence="8">DSM 12838</strain>
    </source>
</reference>
<evidence type="ECO:0000256" key="1">
    <source>
        <dbReference type="ARBA" id="ARBA00011900"/>
    </source>
</evidence>
<feature type="domain" description="Type II methyltransferase M.TaqI-like" evidence="6">
    <location>
        <begin position="337"/>
        <end position="560"/>
    </location>
</feature>
<dbReference type="REBASE" id="140120">
    <property type="entry name" value="Dor12838III"/>
</dbReference>
<dbReference type="KEGG" id="doa:AXF15_07920"/>
<dbReference type="GO" id="GO:0006304">
    <property type="term" value="P:DNA modification"/>
    <property type="evidence" value="ECO:0007669"/>
    <property type="project" value="InterPro"/>
</dbReference>
<dbReference type="EC" id="2.1.1.72" evidence="1"/>
<dbReference type="OrthoDB" id="9806213at2"/>
<dbReference type="SUPFAM" id="SSF53335">
    <property type="entry name" value="S-adenosyl-L-methionine-dependent methyltransferases"/>
    <property type="match status" value="1"/>
</dbReference>
<dbReference type="InterPro" id="IPR011639">
    <property type="entry name" value="MethylTrfase_TaqI-like_dom"/>
</dbReference>
<gene>
    <name evidence="7" type="ORF">AXF15_07920</name>
</gene>
<evidence type="ECO:0000256" key="5">
    <source>
        <dbReference type="ARBA" id="ARBA00047942"/>
    </source>
</evidence>
<dbReference type="GO" id="GO:0032259">
    <property type="term" value="P:methylation"/>
    <property type="evidence" value="ECO:0007669"/>
    <property type="project" value="UniProtKB-KW"/>
</dbReference>
<keyword evidence="3" id="KW-0808">Transferase</keyword>
<keyword evidence="2" id="KW-0489">Methyltransferase</keyword>
<accession>A0A0X8JQC1</accession>
<evidence type="ECO:0000313" key="8">
    <source>
        <dbReference type="Proteomes" id="UP000063964"/>
    </source>
</evidence>